<name>A0ACA9NHE9_9GLOM</name>
<sequence>RKNLTNELPKLYERAFDTANQAVNEDRNGNKEKAKRHYLEVVNIFGSIVQIEPDQVKRNKILTKCHEYRMRIEQLGGESTLDSLLKQAQTIQNQAKLQDEQKNYIEALTLYTKAAEIFIEAIKETKDASRNKQLTTEVKQLFDRAEELKGLPTRRTLLAVQSANHGTKITSSCKLTQKEIDILKHTSFINERRFLPWLETDLNEEFKYEKPFVDLDGPLSLSIKQKENFGAWRRPHQIMENPKMIVRISSSTIKQ</sequence>
<evidence type="ECO:0000313" key="2">
    <source>
        <dbReference type="Proteomes" id="UP000789860"/>
    </source>
</evidence>
<proteinExistence type="predicted"/>
<comment type="caution">
    <text evidence="1">The sequence shown here is derived from an EMBL/GenBank/DDBJ whole genome shotgun (WGS) entry which is preliminary data.</text>
</comment>
<evidence type="ECO:0000313" key="1">
    <source>
        <dbReference type="EMBL" id="CAG8651328.1"/>
    </source>
</evidence>
<gene>
    <name evidence="1" type="ORF">SCALOS_LOCUS8676</name>
</gene>
<feature type="non-terminal residue" evidence="1">
    <location>
        <position position="1"/>
    </location>
</feature>
<organism evidence="1 2">
    <name type="scientific">Scutellospora calospora</name>
    <dbReference type="NCBI Taxonomy" id="85575"/>
    <lineage>
        <taxon>Eukaryota</taxon>
        <taxon>Fungi</taxon>
        <taxon>Fungi incertae sedis</taxon>
        <taxon>Mucoromycota</taxon>
        <taxon>Glomeromycotina</taxon>
        <taxon>Glomeromycetes</taxon>
        <taxon>Diversisporales</taxon>
        <taxon>Gigasporaceae</taxon>
        <taxon>Scutellospora</taxon>
    </lineage>
</organism>
<dbReference type="Proteomes" id="UP000789860">
    <property type="component" value="Unassembled WGS sequence"/>
</dbReference>
<dbReference type="EMBL" id="CAJVPM010023831">
    <property type="protein sequence ID" value="CAG8651328.1"/>
    <property type="molecule type" value="Genomic_DNA"/>
</dbReference>
<reference evidence="1" key="1">
    <citation type="submission" date="2021-06" db="EMBL/GenBank/DDBJ databases">
        <authorList>
            <person name="Kallberg Y."/>
            <person name="Tangrot J."/>
            <person name="Rosling A."/>
        </authorList>
    </citation>
    <scope>NUCLEOTIDE SEQUENCE</scope>
    <source>
        <strain evidence="1">AU212A</strain>
    </source>
</reference>
<protein>
    <submittedName>
        <fullName evidence="1">11487_t:CDS:1</fullName>
    </submittedName>
</protein>
<keyword evidence="2" id="KW-1185">Reference proteome</keyword>
<feature type="non-terminal residue" evidence="1">
    <location>
        <position position="255"/>
    </location>
</feature>
<accession>A0ACA9NHE9</accession>